<keyword evidence="4" id="KW-1185">Reference proteome</keyword>
<reference evidence="3 4" key="1">
    <citation type="journal article" date="2017" name="BMC Genomics">
        <title>Genomic analysis of methanogenic archaea reveals a shift towards energy conservation.</title>
        <authorList>
            <person name="Gilmore S.P."/>
            <person name="Henske J.K."/>
            <person name="Sexton J.A."/>
            <person name="Solomon K.V."/>
            <person name="Seppala S."/>
            <person name="Yoo J.I."/>
            <person name="Huyett L.M."/>
            <person name="Pressman A."/>
            <person name="Cogan J.Z."/>
            <person name="Kivenson V."/>
            <person name="Peng X."/>
            <person name="Tan Y."/>
            <person name="Valentine D.L."/>
            <person name="O'Malley M.A."/>
        </authorList>
    </citation>
    <scope>NUCLEOTIDE SEQUENCE [LARGE SCALE GENOMIC DNA]</scope>
    <source>
        <strain evidence="3 4">XII</strain>
    </source>
</reference>
<dbReference type="GO" id="GO:0008270">
    <property type="term" value="F:zinc ion binding"/>
    <property type="evidence" value="ECO:0007669"/>
    <property type="project" value="UniProtKB-KW"/>
</dbReference>
<proteinExistence type="predicted"/>
<comment type="caution">
    <text evidence="3">The sequence shown here is derived from an EMBL/GenBank/DDBJ whole genome shotgun (WGS) entry which is preliminary data.</text>
</comment>
<accession>A0AAX0QAW4</accession>
<gene>
    <name evidence="3" type="ORF">ASJ83_07655</name>
</gene>
<keyword evidence="1" id="KW-0479">Metal-binding</keyword>
<keyword evidence="1" id="KW-0863">Zinc-finger</keyword>
<dbReference type="PROSITE" id="PS50966">
    <property type="entry name" value="ZF_SWIM"/>
    <property type="match status" value="1"/>
</dbReference>
<dbReference type="Proteomes" id="UP000243820">
    <property type="component" value="Unassembled WGS sequence"/>
</dbReference>
<evidence type="ECO:0000313" key="3">
    <source>
        <dbReference type="EMBL" id="PAV10319.1"/>
    </source>
</evidence>
<sequence length="111" mass="12930">MIHPFQVLKKEGTLNDVVRKAFIDAYGKRGMEAVDAVRENRVKKYQDYFVVVGNTDEYFVEGSFCSCNAMLYGKECWHTLAVQIAVELGIYDSYNLWYYKDGVDEDEPEYE</sequence>
<evidence type="ECO:0000313" key="4">
    <source>
        <dbReference type="Proteomes" id="UP000243820"/>
    </source>
</evidence>
<evidence type="ECO:0000256" key="1">
    <source>
        <dbReference type="PROSITE-ProRule" id="PRU00325"/>
    </source>
</evidence>
<keyword evidence="1" id="KW-0862">Zinc</keyword>
<dbReference type="InterPro" id="IPR007527">
    <property type="entry name" value="Znf_SWIM"/>
</dbReference>
<protein>
    <recommendedName>
        <fullName evidence="2">SWIM-type domain-containing protein</fullName>
    </recommendedName>
</protein>
<feature type="domain" description="SWIM-type" evidence="2">
    <location>
        <begin position="48"/>
        <end position="87"/>
    </location>
</feature>
<dbReference type="AlphaFoldDB" id="A0AAX0QAW4"/>
<organism evidence="3 4">
    <name type="scientific">Methanocorpusculum parvum</name>
    <dbReference type="NCBI Taxonomy" id="2193"/>
    <lineage>
        <taxon>Archaea</taxon>
        <taxon>Methanobacteriati</taxon>
        <taxon>Methanobacteriota</taxon>
        <taxon>Stenosarchaea group</taxon>
        <taxon>Methanomicrobia</taxon>
        <taxon>Methanomicrobiales</taxon>
        <taxon>Methanocorpusculaceae</taxon>
        <taxon>Methanocorpusculum</taxon>
    </lineage>
</organism>
<name>A0AAX0QAW4_9EURY</name>
<dbReference type="EMBL" id="LMVO01000001">
    <property type="protein sequence ID" value="PAV10319.1"/>
    <property type="molecule type" value="Genomic_DNA"/>
</dbReference>
<evidence type="ECO:0000259" key="2">
    <source>
        <dbReference type="PROSITE" id="PS50966"/>
    </source>
</evidence>